<feature type="transmembrane region" description="Helical" evidence="1">
    <location>
        <begin position="5"/>
        <end position="26"/>
    </location>
</feature>
<proteinExistence type="predicted"/>
<protein>
    <submittedName>
        <fullName evidence="2">Uncharacterized protein</fullName>
    </submittedName>
</protein>
<organism evidence="2 3">
    <name type="scientific">Flavobacterium aquatile LMG 4008 = ATCC 11947</name>
    <dbReference type="NCBI Taxonomy" id="1453498"/>
    <lineage>
        <taxon>Bacteria</taxon>
        <taxon>Pseudomonadati</taxon>
        <taxon>Bacteroidota</taxon>
        <taxon>Flavobacteriia</taxon>
        <taxon>Flavobacteriales</taxon>
        <taxon>Flavobacteriaceae</taxon>
        <taxon>Flavobacterium</taxon>
    </lineage>
</organism>
<keyword evidence="1" id="KW-1133">Transmembrane helix</keyword>
<name>A0A095SXX7_9FLAO</name>
<dbReference type="RefSeq" id="WP_035125297.1">
    <property type="nucleotide sequence ID" value="NZ_JRHH01000002.1"/>
</dbReference>
<dbReference type="EMBL" id="JRHH01000002">
    <property type="protein sequence ID" value="KGD69199.1"/>
    <property type="molecule type" value="Genomic_DNA"/>
</dbReference>
<keyword evidence="1" id="KW-0472">Membrane</keyword>
<evidence type="ECO:0000256" key="1">
    <source>
        <dbReference type="SAM" id="Phobius"/>
    </source>
</evidence>
<reference evidence="2 3" key="1">
    <citation type="submission" date="2014-09" db="EMBL/GenBank/DDBJ databases">
        <title>Whole Genome Shotgun of Flavobacterium aquatile LMG 4008.</title>
        <authorList>
            <person name="Gale A.N."/>
            <person name="Pipes S.E."/>
            <person name="Newman J.D."/>
        </authorList>
    </citation>
    <scope>NUCLEOTIDE SEQUENCE [LARGE SCALE GENOMIC DNA]</scope>
    <source>
        <strain evidence="2 3">LMG 4008</strain>
    </source>
</reference>
<comment type="caution">
    <text evidence="2">The sequence shown here is derived from an EMBL/GenBank/DDBJ whole genome shotgun (WGS) entry which is preliminary data.</text>
</comment>
<keyword evidence="1" id="KW-0812">Transmembrane</keyword>
<dbReference type="AlphaFoldDB" id="A0A095SXX7"/>
<dbReference type="Proteomes" id="UP000029554">
    <property type="component" value="Unassembled WGS sequence"/>
</dbReference>
<accession>A0A095SXX7</accession>
<gene>
    <name evidence="2" type="ORF">LG45_06085</name>
</gene>
<evidence type="ECO:0000313" key="3">
    <source>
        <dbReference type="Proteomes" id="UP000029554"/>
    </source>
</evidence>
<evidence type="ECO:0000313" key="2">
    <source>
        <dbReference type="EMBL" id="KGD69199.1"/>
    </source>
</evidence>
<feature type="transmembrane region" description="Helical" evidence="1">
    <location>
        <begin position="32"/>
        <end position="49"/>
    </location>
</feature>
<dbReference type="STRING" id="1453498.LG45_06085"/>
<keyword evidence="3" id="KW-1185">Reference proteome</keyword>
<sequence>MDKGIFLEVLKAFSLGVLFGLIFVYFTDSKSYILRPIVFGLFFVTMHASNNSYKKPEQK</sequence>